<reference evidence="2" key="1">
    <citation type="journal article" date="2019" name="Int. J. Syst. Evol. Microbiol.">
        <title>The Global Catalogue of Microorganisms (GCM) 10K type strain sequencing project: providing services to taxonomists for standard genome sequencing and annotation.</title>
        <authorList>
            <consortium name="The Broad Institute Genomics Platform"/>
            <consortium name="The Broad Institute Genome Sequencing Center for Infectious Disease"/>
            <person name="Wu L."/>
            <person name="Ma J."/>
        </authorList>
    </citation>
    <scope>NUCLEOTIDE SEQUENCE [LARGE SCALE GENOMIC DNA]</scope>
    <source>
        <strain evidence="2">KCTC 42805</strain>
    </source>
</reference>
<evidence type="ECO:0000313" key="1">
    <source>
        <dbReference type="EMBL" id="MFD2574286.1"/>
    </source>
</evidence>
<protein>
    <recommendedName>
        <fullName evidence="3">META domain-containing protein</fullName>
    </recommendedName>
</protein>
<keyword evidence="2" id="KW-1185">Reference proteome</keyword>
<evidence type="ECO:0000313" key="2">
    <source>
        <dbReference type="Proteomes" id="UP001597469"/>
    </source>
</evidence>
<proteinExistence type="predicted"/>
<dbReference type="EMBL" id="JBHULN010000026">
    <property type="protein sequence ID" value="MFD2574286.1"/>
    <property type="molecule type" value="Genomic_DNA"/>
</dbReference>
<organism evidence="1 2">
    <name type="scientific">Spirosoma soli</name>
    <dbReference type="NCBI Taxonomy" id="1770529"/>
    <lineage>
        <taxon>Bacteria</taxon>
        <taxon>Pseudomonadati</taxon>
        <taxon>Bacteroidota</taxon>
        <taxon>Cytophagia</taxon>
        <taxon>Cytophagales</taxon>
        <taxon>Cytophagaceae</taxon>
        <taxon>Spirosoma</taxon>
    </lineage>
</organism>
<accession>A0ABW5MCQ0</accession>
<gene>
    <name evidence="1" type="ORF">ACFSUS_26870</name>
</gene>
<comment type="caution">
    <text evidence="1">The sequence shown here is derived from an EMBL/GenBank/DDBJ whole genome shotgun (WGS) entry which is preliminary data.</text>
</comment>
<dbReference type="PROSITE" id="PS51257">
    <property type="entry name" value="PROKAR_LIPOPROTEIN"/>
    <property type="match status" value="1"/>
</dbReference>
<dbReference type="Proteomes" id="UP001597469">
    <property type="component" value="Unassembled WGS sequence"/>
</dbReference>
<evidence type="ECO:0008006" key="3">
    <source>
        <dbReference type="Google" id="ProtNLM"/>
    </source>
</evidence>
<dbReference type="RefSeq" id="WP_381527826.1">
    <property type="nucleotide sequence ID" value="NZ_JBHULN010000026.1"/>
</dbReference>
<sequence length="126" mass="14017">MNKILLLFLLALVACDKEGVHPNLVGSWEPTARSFQAGSWESIPTVSRSKVVFTREGLLSGFGMGCGCLTAYKYKQQGSFLDITYGGTPCPTLIACQPEPPTEIVSLTRQELILKRGQYQTRYERR</sequence>
<name>A0ABW5MCQ0_9BACT</name>